<dbReference type="Proteomes" id="UP000694941">
    <property type="component" value="Unplaced"/>
</dbReference>
<dbReference type="InterPro" id="IPR029526">
    <property type="entry name" value="PGBD"/>
</dbReference>
<dbReference type="RefSeq" id="XP_022247948.1">
    <property type="nucleotide sequence ID" value="XM_022392240.1"/>
</dbReference>
<feature type="domain" description="PiggyBac transposable element-derived protein" evidence="1">
    <location>
        <begin position="2"/>
        <end position="348"/>
    </location>
</feature>
<gene>
    <name evidence="3" type="primary">LOC106464509</name>
</gene>
<name>A0ABM1SWE2_LIMPO</name>
<feature type="non-terminal residue" evidence="3">
    <location>
        <position position="416"/>
    </location>
</feature>
<protein>
    <submittedName>
        <fullName evidence="3">PiggyBac transposable element-derived protein 4-like</fullName>
    </submittedName>
</protein>
<accession>A0ABM1SWE2</accession>
<evidence type="ECO:0000259" key="1">
    <source>
        <dbReference type="Pfam" id="PF13843"/>
    </source>
</evidence>
<dbReference type="PANTHER" id="PTHR46599">
    <property type="entry name" value="PIGGYBAC TRANSPOSABLE ELEMENT-DERIVED PROTEIN 4"/>
    <property type="match status" value="1"/>
</dbReference>
<dbReference type="PANTHER" id="PTHR46599:SF3">
    <property type="entry name" value="PIGGYBAC TRANSPOSABLE ELEMENT-DERIVED PROTEIN 4"/>
    <property type="match status" value="1"/>
</dbReference>
<sequence>MKIVEETNRFAHQQGDHLNNDVRKKRRLLKYSDVTLEEILAFIGLTISLGITCLPSVTDYWSTTPSLHFPWFSSIFSREKFLTIARFFHFNDNTNNLPKTNPKHDKLFKVRPVLDHLLTAFPAHYNPSRELFIDEQMLGTKGRISFKQYLPSKPTKWGIKLWVPAEAVTGYCLNFRIYSGKEGSAPSKNLASTVVMTLMEKYLGRGHSLFTDNFYTSPTLFDKLLSLGTYACGTCRKDRAHFPDMFPGKLKRGESQFFSCGSMTAVKWTDKKDVYALSTMHNATVKEVTRRQGDMTNKPQIILDYNKFMEVVDLNDQFLSFYSIPCKNVKWYKKLFFRLVDLSIVNSFILFNQVTKNSKYKQKDFPLQLVESLVKPLIESRGGPSCLSSIRSPVLVDAQERFSPGKHFPAFAEEKK</sequence>
<evidence type="ECO:0000313" key="2">
    <source>
        <dbReference type="Proteomes" id="UP000694941"/>
    </source>
</evidence>
<proteinExistence type="predicted"/>
<evidence type="ECO:0000313" key="3">
    <source>
        <dbReference type="RefSeq" id="XP_022247948.1"/>
    </source>
</evidence>
<dbReference type="Pfam" id="PF13843">
    <property type="entry name" value="DDE_Tnp_1_7"/>
    <property type="match status" value="1"/>
</dbReference>
<dbReference type="GeneID" id="106464509"/>
<reference evidence="3" key="1">
    <citation type="submission" date="2025-08" db="UniProtKB">
        <authorList>
            <consortium name="RefSeq"/>
        </authorList>
    </citation>
    <scope>IDENTIFICATION</scope>
    <source>
        <tissue evidence="3">Muscle</tissue>
    </source>
</reference>
<organism evidence="2 3">
    <name type="scientific">Limulus polyphemus</name>
    <name type="common">Atlantic horseshoe crab</name>
    <dbReference type="NCBI Taxonomy" id="6850"/>
    <lineage>
        <taxon>Eukaryota</taxon>
        <taxon>Metazoa</taxon>
        <taxon>Ecdysozoa</taxon>
        <taxon>Arthropoda</taxon>
        <taxon>Chelicerata</taxon>
        <taxon>Merostomata</taxon>
        <taxon>Xiphosura</taxon>
        <taxon>Limulidae</taxon>
        <taxon>Limulus</taxon>
    </lineage>
</organism>
<keyword evidence="2" id="KW-1185">Reference proteome</keyword>